<name>A0ABQ8SXQ9_PERAM</name>
<evidence type="ECO:0000313" key="2">
    <source>
        <dbReference type="Proteomes" id="UP001148838"/>
    </source>
</evidence>
<reference evidence="1 2" key="1">
    <citation type="journal article" date="2022" name="Allergy">
        <title>Genome assembly and annotation of Periplaneta americana reveal a comprehensive cockroach allergen profile.</title>
        <authorList>
            <person name="Wang L."/>
            <person name="Xiong Q."/>
            <person name="Saelim N."/>
            <person name="Wang L."/>
            <person name="Nong W."/>
            <person name="Wan A.T."/>
            <person name="Shi M."/>
            <person name="Liu X."/>
            <person name="Cao Q."/>
            <person name="Hui J.H.L."/>
            <person name="Sookrung N."/>
            <person name="Leung T.F."/>
            <person name="Tungtrongchitr A."/>
            <person name="Tsui S.K.W."/>
        </authorList>
    </citation>
    <scope>NUCLEOTIDE SEQUENCE [LARGE SCALE GENOMIC DNA]</scope>
    <source>
        <strain evidence="1">PWHHKU_190912</strain>
    </source>
</reference>
<evidence type="ECO:0000313" key="1">
    <source>
        <dbReference type="EMBL" id="KAJ4438485.1"/>
    </source>
</evidence>
<accession>A0ABQ8SXQ9</accession>
<dbReference type="EMBL" id="JAJSOF020000019">
    <property type="protein sequence ID" value="KAJ4438485.1"/>
    <property type="molecule type" value="Genomic_DNA"/>
</dbReference>
<proteinExistence type="predicted"/>
<protein>
    <submittedName>
        <fullName evidence="1">Uncharacterized protein</fullName>
    </submittedName>
</protein>
<organism evidence="1 2">
    <name type="scientific">Periplaneta americana</name>
    <name type="common">American cockroach</name>
    <name type="synonym">Blatta americana</name>
    <dbReference type="NCBI Taxonomy" id="6978"/>
    <lineage>
        <taxon>Eukaryota</taxon>
        <taxon>Metazoa</taxon>
        <taxon>Ecdysozoa</taxon>
        <taxon>Arthropoda</taxon>
        <taxon>Hexapoda</taxon>
        <taxon>Insecta</taxon>
        <taxon>Pterygota</taxon>
        <taxon>Neoptera</taxon>
        <taxon>Polyneoptera</taxon>
        <taxon>Dictyoptera</taxon>
        <taxon>Blattodea</taxon>
        <taxon>Blattoidea</taxon>
        <taxon>Blattidae</taxon>
        <taxon>Blattinae</taxon>
        <taxon>Periplaneta</taxon>
    </lineage>
</organism>
<dbReference type="Proteomes" id="UP001148838">
    <property type="component" value="Unassembled WGS sequence"/>
</dbReference>
<gene>
    <name evidence="1" type="ORF">ANN_14430</name>
</gene>
<comment type="caution">
    <text evidence="1">The sequence shown here is derived from an EMBL/GenBank/DDBJ whole genome shotgun (WGS) entry which is preliminary data.</text>
</comment>
<sequence length="89" mass="10367">MADHEIPKKVMGNKFEGKRSVGRPRLRWMDGVLEDLKKVGIKGWWLVARDRDTWKRVLRRPRLKLGCSADDVLTIDVAQITENHGRSSW</sequence>
<keyword evidence="2" id="KW-1185">Reference proteome</keyword>